<dbReference type="PANTHER" id="PTHR35800">
    <property type="entry name" value="PROTEIN JAG"/>
    <property type="match status" value="1"/>
</dbReference>
<dbReference type="GO" id="GO:0071555">
    <property type="term" value="P:cell wall organization"/>
    <property type="evidence" value="ECO:0007669"/>
    <property type="project" value="UniProtKB-KW"/>
</dbReference>
<evidence type="ECO:0000256" key="3">
    <source>
        <dbReference type="ARBA" id="ARBA00022960"/>
    </source>
</evidence>
<dbReference type="Gene3D" id="3.30.300.20">
    <property type="match status" value="1"/>
</dbReference>
<evidence type="ECO:0000313" key="8">
    <source>
        <dbReference type="EMBL" id="ACZ18942.1"/>
    </source>
</evidence>
<dbReference type="InterPro" id="IPR036867">
    <property type="entry name" value="R3H_dom_sf"/>
</dbReference>
<dbReference type="CDD" id="cd02414">
    <property type="entry name" value="KH-II_Jag"/>
    <property type="match status" value="1"/>
</dbReference>
<dbReference type="InterPro" id="IPR039247">
    <property type="entry name" value="KhpB"/>
</dbReference>
<dbReference type="STRING" id="525903.Taci_0706"/>
<keyword evidence="3" id="KW-0133">Cell shape</keyword>
<dbReference type="RefSeq" id="WP_012869457.1">
    <property type="nucleotide sequence ID" value="NC_013522.1"/>
</dbReference>
<dbReference type="CDD" id="cd02644">
    <property type="entry name" value="R3H_jag"/>
    <property type="match status" value="1"/>
</dbReference>
<evidence type="ECO:0000256" key="4">
    <source>
        <dbReference type="ARBA" id="ARBA00023186"/>
    </source>
</evidence>
<reference evidence="8 9" key="1">
    <citation type="journal article" date="2009" name="Stand. Genomic Sci.">
        <title>Complete genome sequence of Thermanaerovibrio acidaminovorans type strain (Su883).</title>
        <authorList>
            <person name="Chovatia M."/>
            <person name="Sikorski J."/>
            <person name="Schroder M."/>
            <person name="Lapidus A."/>
            <person name="Nolan M."/>
            <person name="Tice H."/>
            <person name="Glavina Del Rio T."/>
            <person name="Copeland A."/>
            <person name="Cheng J.F."/>
            <person name="Lucas S."/>
            <person name="Chen F."/>
            <person name="Bruce D."/>
            <person name="Goodwin L."/>
            <person name="Pitluck S."/>
            <person name="Ivanova N."/>
            <person name="Mavromatis K."/>
            <person name="Ovchinnikova G."/>
            <person name="Pati A."/>
            <person name="Chen A."/>
            <person name="Palaniappan K."/>
            <person name="Land M."/>
            <person name="Hauser L."/>
            <person name="Chang Y.J."/>
            <person name="Jeffries C.D."/>
            <person name="Chain P."/>
            <person name="Saunders E."/>
            <person name="Detter J.C."/>
            <person name="Brettin T."/>
            <person name="Rohde M."/>
            <person name="Goker M."/>
            <person name="Spring S."/>
            <person name="Bristow J."/>
            <person name="Markowitz V."/>
            <person name="Hugenholtz P."/>
            <person name="Kyrpides N.C."/>
            <person name="Klenk H.P."/>
            <person name="Eisen J.A."/>
        </authorList>
    </citation>
    <scope>NUCLEOTIDE SEQUENCE [LARGE SCALE GENOMIC DNA]</scope>
    <source>
        <strain evidence="9">ATCC 49978 / DSM 6589 / Su883</strain>
    </source>
</reference>
<keyword evidence="5" id="KW-0961">Cell wall biogenesis/degradation</keyword>
<dbReference type="AlphaFoldDB" id="D1B9I9"/>
<evidence type="ECO:0000313" key="9">
    <source>
        <dbReference type="Proteomes" id="UP000002030"/>
    </source>
</evidence>
<keyword evidence="2" id="KW-0694">RNA-binding</keyword>
<gene>
    <name evidence="8" type="ordered locus">Taci_0706</name>
</gene>
<dbReference type="SMART" id="SM01245">
    <property type="entry name" value="Jag_N"/>
    <property type="match status" value="1"/>
</dbReference>
<dbReference type="InterPro" id="IPR038008">
    <property type="entry name" value="Jag_KH"/>
</dbReference>
<feature type="domain" description="R3H" evidence="7">
    <location>
        <begin position="139"/>
        <end position="205"/>
    </location>
</feature>
<dbReference type="Pfam" id="PF01424">
    <property type="entry name" value="R3H"/>
    <property type="match status" value="1"/>
</dbReference>
<dbReference type="SMART" id="SM00393">
    <property type="entry name" value="R3H"/>
    <property type="match status" value="1"/>
</dbReference>
<dbReference type="Gene3D" id="3.30.1370.50">
    <property type="entry name" value="R3H-like domain"/>
    <property type="match status" value="1"/>
</dbReference>
<feature type="region of interest" description="Disordered" evidence="6">
    <location>
        <begin position="202"/>
        <end position="231"/>
    </location>
</feature>
<dbReference type="InterPro" id="IPR038247">
    <property type="entry name" value="Jag_N_dom_sf"/>
</dbReference>
<keyword evidence="1" id="KW-0963">Cytoplasm</keyword>
<accession>D1B9I9</accession>
<dbReference type="EnsemblBacteria" id="ACZ18942">
    <property type="protein sequence ID" value="ACZ18942"/>
    <property type="gene ID" value="Taci_0706"/>
</dbReference>
<sequence length="231" mass="25516">MIHEDASVVVESASLDEARIQGALKLGVDPTDLEAEVVGEEKRLFGLLGRKLKIKVYAKEPMELLKVRRCAGQLLSMMDLDLKSSISPEGLVDLDGPDSGIIIGRYGETLKALEHICNLMVNNKAGSPKVRFDCGGYREKREASIERLAKSAAASAVRRGRPVSLEPMSSWERRIVHLALKDNQEVETKSVGEDPFRKVVVWPKRSPGRQMSSDGRPSGRPRGRMGRQTGR</sequence>
<name>D1B9I9_THEAS</name>
<dbReference type="InterPro" id="IPR032782">
    <property type="entry name" value="KhpB_N"/>
</dbReference>
<dbReference type="PROSITE" id="PS51061">
    <property type="entry name" value="R3H"/>
    <property type="match status" value="1"/>
</dbReference>
<dbReference type="Pfam" id="PF14804">
    <property type="entry name" value="Jag_N"/>
    <property type="match status" value="1"/>
</dbReference>
<keyword evidence="4" id="KW-0143">Chaperone</keyword>
<evidence type="ECO:0000256" key="6">
    <source>
        <dbReference type="SAM" id="MobiDB-lite"/>
    </source>
</evidence>
<dbReference type="GO" id="GO:0003723">
    <property type="term" value="F:RNA binding"/>
    <property type="evidence" value="ECO:0007669"/>
    <property type="project" value="UniProtKB-KW"/>
</dbReference>
<evidence type="ECO:0000256" key="5">
    <source>
        <dbReference type="ARBA" id="ARBA00023316"/>
    </source>
</evidence>
<dbReference type="Gene3D" id="3.30.30.80">
    <property type="entry name" value="probable RNA-binding protein from clostridium symbiosum atcc 14940"/>
    <property type="match status" value="1"/>
</dbReference>
<dbReference type="KEGG" id="tai:Taci_0706"/>
<evidence type="ECO:0000256" key="2">
    <source>
        <dbReference type="ARBA" id="ARBA00022884"/>
    </source>
</evidence>
<dbReference type="InterPro" id="IPR001374">
    <property type="entry name" value="R3H_dom"/>
</dbReference>
<organism evidence="8 9">
    <name type="scientific">Thermanaerovibrio acidaminovorans (strain ATCC 49978 / DSM 6589 / Su883)</name>
    <name type="common">Selenomonas acidaminovorans</name>
    <dbReference type="NCBI Taxonomy" id="525903"/>
    <lineage>
        <taxon>Bacteria</taxon>
        <taxon>Thermotogati</taxon>
        <taxon>Synergistota</taxon>
        <taxon>Synergistia</taxon>
        <taxon>Synergistales</taxon>
        <taxon>Synergistaceae</taxon>
        <taxon>Thermanaerovibrio</taxon>
    </lineage>
</organism>
<dbReference type="InterPro" id="IPR015946">
    <property type="entry name" value="KH_dom-like_a/b"/>
</dbReference>
<dbReference type="SUPFAM" id="SSF82708">
    <property type="entry name" value="R3H domain"/>
    <property type="match status" value="1"/>
</dbReference>
<proteinExistence type="predicted"/>
<protein>
    <submittedName>
        <fullName evidence="8">Single-stranded nucleic acid binding R3H domain protein</fullName>
    </submittedName>
</protein>
<dbReference type="PANTHER" id="PTHR35800:SF1">
    <property type="entry name" value="RNA-BINDING PROTEIN KHPB"/>
    <property type="match status" value="1"/>
</dbReference>
<evidence type="ECO:0000256" key="1">
    <source>
        <dbReference type="ARBA" id="ARBA00022490"/>
    </source>
</evidence>
<dbReference type="GO" id="GO:0008360">
    <property type="term" value="P:regulation of cell shape"/>
    <property type="evidence" value="ECO:0007669"/>
    <property type="project" value="UniProtKB-KW"/>
</dbReference>
<evidence type="ECO:0000259" key="7">
    <source>
        <dbReference type="PROSITE" id="PS51061"/>
    </source>
</evidence>
<feature type="compositionally biased region" description="Basic residues" evidence="6">
    <location>
        <begin position="219"/>
        <end position="231"/>
    </location>
</feature>
<dbReference type="eggNOG" id="COG1847">
    <property type="taxonomic scope" value="Bacteria"/>
</dbReference>
<dbReference type="Proteomes" id="UP000002030">
    <property type="component" value="Chromosome"/>
</dbReference>
<keyword evidence="9" id="KW-1185">Reference proteome</keyword>
<dbReference type="OrthoDB" id="9794483at2"/>
<dbReference type="InterPro" id="IPR034079">
    <property type="entry name" value="R3H_KhpB"/>
</dbReference>
<dbReference type="EMBL" id="CP001818">
    <property type="protein sequence ID" value="ACZ18942.1"/>
    <property type="molecule type" value="Genomic_DNA"/>
</dbReference>
<dbReference type="HOGENOM" id="CLU_042512_0_1_0"/>